<dbReference type="Gene3D" id="1.20.1250.20">
    <property type="entry name" value="MFS general substrate transporter like domains"/>
    <property type="match status" value="2"/>
</dbReference>
<keyword evidence="5 7" id="KW-0472">Membrane</keyword>
<evidence type="ECO:0000256" key="2">
    <source>
        <dbReference type="ARBA" id="ARBA00009598"/>
    </source>
</evidence>
<dbReference type="Proteomes" id="UP001281761">
    <property type="component" value="Unassembled WGS sequence"/>
</dbReference>
<keyword evidence="4 7" id="KW-1133">Transmembrane helix</keyword>
<evidence type="ECO:0000256" key="1">
    <source>
        <dbReference type="ARBA" id="ARBA00004127"/>
    </source>
</evidence>
<comment type="subcellular location">
    <subcellularLocation>
        <location evidence="1">Endomembrane system</location>
        <topology evidence="1">Multi-pass membrane protein</topology>
    </subcellularLocation>
</comment>
<evidence type="ECO:0000259" key="8">
    <source>
        <dbReference type="PROSITE" id="PS50850"/>
    </source>
</evidence>
<dbReference type="PANTHER" id="PTHR43826">
    <property type="entry name" value="GLUCOSE-6-PHOSPHATE EXCHANGER SLC37A4"/>
    <property type="match status" value="1"/>
</dbReference>
<feature type="domain" description="Major facilitator superfamily (MFS) profile" evidence="8">
    <location>
        <begin position="1"/>
        <end position="489"/>
    </location>
</feature>
<feature type="transmembrane region" description="Helical" evidence="7">
    <location>
        <begin position="209"/>
        <end position="229"/>
    </location>
</feature>
<comment type="caution">
    <text evidence="9">The sequence shown here is derived from an EMBL/GenBank/DDBJ whole genome shotgun (WGS) entry which is preliminary data.</text>
</comment>
<accession>A0ABQ9XQB6</accession>
<evidence type="ECO:0000256" key="5">
    <source>
        <dbReference type="ARBA" id="ARBA00023136"/>
    </source>
</evidence>
<evidence type="ECO:0000313" key="10">
    <source>
        <dbReference type="Proteomes" id="UP001281761"/>
    </source>
</evidence>
<feature type="compositionally biased region" description="Polar residues" evidence="6">
    <location>
        <begin position="512"/>
        <end position="523"/>
    </location>
</feature>
<dbReference type="PIRSF" id="PIRSF002808">
    <property type="entry name" value="Hexose_phosphate_transp"/>
    <property type="match status" value="1"/>
</dbReference>
<evidence type="ECO:0000313" key="9">
    <source>
        <dbReference type="EMBL" id="KAK2952300.1"/>
    </source>
</evidence>
<feature type="transmembrane region" description="Helical" evidence="7">
    <location>
        <begin position="178"/>
        <end position="197"/>
    </location>
</feature>
<dbReference type="InterPro" id="IPR011701">
    <property type="entry name" value="MFS"/>
</dbReference>
<dbReference type="InterPro" id="IPR020846">
    <property type="entry name" value="MFS_dom"/>
</dbReference>
<feature type="region of interest" description="Disordered" evidence="6">
    <location>
        <begin position="488"/>
        <end position="532"/>
    </location>
</feature>
<feature type="transmembrane region" description="Helical" evidence="7">
    <location>
        <begin position="111"/>
        <end position="131"/>
    </location>
</feature>
<protein>
    <submittedName>
        <fullName evidence="9">MFS transporter</fullName>
    </submittedName>
</protein>
<keyword evidence="10" id="KW-1185">Reference proteome</keyword>
<comment type="similarity">
    <text evidence="2">Belongs to the major facilitator superfamily. Organophosphate:Pi antiporter (OPA) (TC 2.A.1.4) family.</text>
</comment>
<dbReference type="EMBL" id="JARBJD010000105">
    <property type="protein sequence ID" value="KAK2952300.1"/>
    <property type="molecule type" value="Genomic_DNA"/>
</dbReference>
<feature type="compositionally biased region" description="Basic and acidic residues" evidence="6">
    <location>
        <begin position="488"/>
        <end position="506"/>
    </location>
</feature>
<evidence type="ECO:0000256" key="6">
    <source>
        <dbReference type="SAM" id="MobiDB-lite"/>
    </source>
</evidence>
<dbReference type="InterPro" id="IPR000849">
    <property type="entry name" value="Sugar_P_transporter"/>
</dbReference>
<feature type="transmembrane region" description="Helical" evidence="7">
    <location>
        <begin position="339"/>
        <end position="361"/>
    </location>
</feature>
<feature type="transmembrane region" description="Helical" evidence="7">
    <location>
        <begin position="292"/>
        <end position="315"/>
    </location>
</feature>
<dbReference type="InterPro" id="IPR036259">
    <property type="entry name" value="MFS_trans_sf"/>
</dbReference>
<sequence>MGWVTGLAFGLNIGILVAACIIDLCHNRKGEYKYPRKFIFVRFLNWITVGLTYACTYFGRYNISVMNTSDFHAFLGVTATGYGTISTITFIVYATFVVVNGVIVDRIGGKTASIIGAAGSALLNIVTGIYIQFVQMKGAGNIAIMAVLRSVNDYFQTFCTTAIVKVGVNWYHTSERGLFSGIFGVVIAFGFFLAFQVDGLIKSNLHYSLVFYIPGLLLAVFSFLCFFFVHATPEDAGYPPVDDDAILEAEERKRLLDNQESVPINTADGDAASIQKAKGQEKADYGMPLKDLLKVIFCNPVFLILCIVDFCVGWCRDGILQWYPQYFQRVFNMDQASDMYQLASTCVTIGSMFGSFLAGIISDFCCGSRRPPVAFAALIMYTGFIVMTIFAKHVIMGVFGIGLTSFCFSCVHGIITSTCAMDFAGAKATGTATGLLDGIQKIGSALTGAVMGKIWDKFGSRGWLISLIPASSVGAILLIPILFKKPKTKEEKEADRIAAQEKKDAKNAAAGNYQSFPTTTGYATLSDEETKV</sequence>
<dbReference type="InterPro" id="IPR051337">
    <property type="entry name" value="OPA_Antiporter"/>
</dbReference>
<dbReference type="SUPFAM" id="SSF103473">
    <property type="entry name" value="MFS general substrate transporter"/>
    <property type="match status" value="1"/>
</dbReference>
<dbReference type="Pfam" id="PF07690">
    <property type="entry name" value="MFS_1"/>
    <property type="match status" value="1"/>
</dbReference>
<dbReference type="PROSITE" id="PS50850">
    <property type="entry name" value="MFS"/>
    <property type="match status" value="1"/>
</dbReference>
<organism evidence="9 10">
    <name type="scientific">Blattamonas nauphoetae</name>
    <dbReference type="NCBI Taxonomy" id="2049346"/>
    <lineage>
        <taxon>Eukaryota</taxon>
        <taxon>Metamonada</taxon>
        <taxon>Preaxostyla</taxon>
        <taxon>Oxymonadida</taxon>
        <taxon>Blattamonas</taxon>
    </lineage>
</organism>
<gene>
    <name evidence="9" type="ORF">BLNAU_12709</name>
</gene>
<reference evidence="9 10" key="1">
    <citation type="journal article" date="2022" name="bioRxiv">
        <title>Genomics of Preaxostyla Flagellates Illuminates Evolutionary Transitions and the Path Towards Mitochondrial Loss.</title>
        <authorList>
            <person name="Novak L.V.F."/>
            <person name="Treitli S.C."/>
            <person name="Pyrih J."/>
            <person name="Halakuc P."/>
            <person name="Pipaliya S.V."/>
            <person name="Vacek V."/>
            <person name="Brzon O."/>
            <person name="Soukal P."/>
            <person name="Eme L."/>
            <person name="Dacks J.B."/>
            <person name="Karnkowska A."/>
            <person name="Elias M."/>
            <person name="Hampl V."/>
        </authorList>
    </citation>
    <scope>NUCLEOTIDE SEQUENCE [LARGE SCALE GENOMIC DNA]</scope>
    <source>
        <strain evidence="9">NAU3</strain>
        <tissue evidence="9">Gut</tissue>
    </source>
</reference>
<feature type="transmembrane region" description="Helical" evidence="7">
    <location>
        <begin position="6"/>
        <end position="26"/>
    </location>
</feature>
<feature type="transmembrane region" description="Helical" evidence="7">
    <location>
        <begin position="71"/>
        <end position="99"/>
    </location>
</feature>
<keyword evidence="3 7" id="KW-0812">Transmembrane</keyword>
<feature type="transmembrane region" description="Helical" evidence="7">
    <location>
        <begin position="463"/>
        <end position="483"/>
    </location>
</feature>
<feature type="transmembrane region" description="Helical" evidence="7">
    <location>
        <begin position="38"/>
        <end position="59"/>
    </location>
</feature>
<evidence type="ECO:0000256" key="4">
    <source>
        <dbReference type="ARBA" id="ARBA00022989"/>
    </source>
</evidence>
<proteinExistence type="inferred from homology"/>
<evidence type="ECO:0000256" key="7">
    <source>
        <dbReference type="SAM" id="Phobius"/>
    </source>
</evidence>
<feature type="transmembrane region" description="Helical" evidence="7">
    <location>
        <begin position="398"/>
        <end position="415"/>
    </location>
</feature>
<feature type="transmembrane region" description="Helical" evidence="7">
    <location>
        <begin position="373"/>
        <end position="391"/>
    </location>
</feature>
<evidence type="ECO:0000256" key="3">
    <source>
        <dbReference type="ARBA" id="ARBA00022692"/>
    </source>
</evidence>
<dbReference type="PANTHER" id="PTHR43826:SF3">
    <property type="entry name" value="GLUCOSE-6-PHOSPHATE EXCHANGER SLC37A4"/>
    <property type="match status" value="1"/>
</dbReference>
<name>A0ABQ9XQB6_9EUKA</name>